<evidence type="ECO:0000313" key="4">
    <source>
        <dbReference type="Proteomes" id="UP000501408"/>
    </source>
</evidence>
<evidence type="ECO:0000256" key="1">
    <source>
        <dbReference type="SAM" id="Coils"/>
    </source>
</evidence>
<organism evidence="3 4">
    <name type="scientific">Salinivibrio costicola</name>
    <name type="common">Vibrio costicola</name>
    <dbReference type="NCBI Taxonomy" id="51367"/>
    <lineage>
        <taxon>Bacteria</taxon>
        <taxon>Pseudomonadati</taxon>
        <taxon>Pseudomonadota</taxon>
        <taxon>Gammaproteobacteria</taxon>
        <taxon>Vibrionales</taxon>
        <taxon>Vibrionaceae</taxon>
        <taxon>Salinivibrio</taxon>
    </lineage>
</organism>
<dbReference type="PANTHER" id="PTHR30522:SF0">
    <property type="entry name" value="NUCLEOSIDE TRIPHOSPHATE PYROPHOSPHOHYDROLASE"/>
    <property type="match status" value="1"/>
</dbReference>
<dbReference type="SUPFAM" id="SSF101386">
    <property type="entry name" value="all-alpha NTP pyrophosphatases"/>
    <property type="match status" value="2"/>
</dbReference>
<dbReference type="RefSeq" id="WP_167314027.1">
    <property type="nucleotide sequence ID" value="NZ_CP050266.1"/>
</dbReference>
<keyword evidence="1" id="KW-0175">Coiled coil</keyword>
<reference evidence="3 4" key="1">
    <citation type="submission" date="2020-03" db="EMBL/GenBank/DDBJ databases">
        <title>Genome mining reveals the biosynthetic pathways of PHA and ectoines of the halophilic strain Salinivibrio costicola M318 isolated from fermented shrimp paste.</title>
        <authorList>
            <person name="Doan T.V."/>
            <person name="Tran L.T."/>
            <person name="Trieu T.A."/>
            <person name="Nguyen Q.V."/>
            <person name="Quach T.N."/>
            <person name="Phi T.Q."/>
            <person name="Kumar S."/>
        </authorList>
    </citation>
    <scope>NUCLEOTIDE SEQUENCE [LARGE SCALE GENOMIC DNA]</scope>
    <source>
        <strain evidence="3 4">M318</strain>
    </source>
</reference>
<keyword evidence="4" id="KW-1185">Reference proteome</keyword>
<gene>
    <name evidence="3" type="primary">mazG</name>
    <name evidence="3" type="ORF">HBA18_02955</name>
</gene>
<dbReference type="Gene3D" id="1.10.287.1080">
    <property type="entry name" value="MazG-like"/>
    <property type="match status" value="2"/>
</dbReference>
<feature type="domain" description="NTP pyrophosphohydrolase MazG-like" evidence="2">
    <location>
        <begin position="172"/>
        <end position="233"/>
    </location>
</feature>
<feature type="domain" description="NTP pyrophosphohydrolase MazG-like" evidence="2">
    <location>
        <begin position="27"/>
        <end position="100"/>
    </location>
</feature>
<dbReference type="EMBL" id="CP050266">
    <property type="protein sequence ID" value="QIR05429.1"/>
    <property type="molecule type" value="Genomic_DNA"/>
</dbReference>
<dbReference type="InterPro" id="IPR048015">
    <property type="entry name" value="NTP-PPase_MazG-like_N"/>
</dbReference>
<dbReference type="Pfam" id="PF03819">
    <property type="entry name" value="MazG"/>
    <property type="match status" value="2"/>
</dbReference>
<dbReference type="EC" id="3.6.1.9" evidence="3"/>
<name>A0ABX6K1I6_SALCS</name>
<dbReference type="CDD" id="cd11528">
    <property type="entry name" value="NTP-PPase_MazG_Nterm"/>
    <property type="match status" value="1"/>
</dbReference>
<protein>
    <submittedName>
        <fullName evidence="3">Nucleoside triphosphate pyrophosphohydrolase</fullName>
        <ecNumber evidence="3">3.6.1.9</ecNumber>
    </submittedName>
</protein>
<dbReference type="InterPro" id="IPR048011">
    <property type="entry name" value="NTP-PPase_MazG-like_C"/>
</dbReference>
<accession>A0ABX6K1I6</accession>
<keyword evidence="3" id="KW-0378">Hydrolase</keyword>
<feature type="coiled-coil region" evidence="1">
    <location>
        <begin position="224"/>
        <end position="251"/>
    </location>
</feature>
<evidence type="ECO:0000259" key="2">
    <source>
        <dbReference type="Pfam" id="PF03819"/>
    </source>
</evidence>
<evidence type="ECO:0000313" key="3">
    <source>
        <dbReference type="EMBL" id="QIR05429.1"/>
    </source>
</evidence>
<dbReference type="Proteomes" id="UP000501408">
    <property type="component" value="Chromosome 1"/>
</dbReference>
<dbReference type="NCBIfam" id="NF007113">
    <property type="entry name" value="PRK09562.1"/>
    <property type="match status" value="1"/>
</dbReference>
<dbReference type="PANTHER" id="PTHR30522">
    <property type="entry name" value="NUCLEOSIDE TRIPHOSPHATE PYROPHOSPHOHYDROLASE"/>
    <property type="match status" value="1"/>
</dbReference>
<proteinExistence type="predicted"/>
<dbReference type="GO" id="GO:0047429">
    <property type="term" value="F:nucleoside triphosphate diphosphatase activity"/>
    <property type="evidence" value="ECO:0007669"/>
    <property type="project" value="UniProtKB-EC"/>
</dbReference>
<dbReference type="InterPro" id="IPR004518">
    <property type="entry name" value="MazG-like_dom"/>
</dbReference>
<dbReference type="NCBIfam" id="TIGR00444">
    <property type="entry name" value="mazG"/>
    <property type="match status" value="1"/>
</dbReference>
<dbReference type="InterPro" id="IPR011551">
    <property type="entry name" value="NTP_PyrPHydrolase_MazG"/>
</dbReference>
<dbReference type="CDD" id="cd11529">
    <property type="entry name" value="NTP-PPase_MazG_Cterm"/>
    <property type="match status" value="1"/>
</dbReference>
<sequence>MASIDDLLTIMATLRDPQKGCDWDKAQTFASIVPHTLEEAYEVADAIEREHWSDLKDELGDLLFQIVFYSQLGHEQNRFDFDAVVGAICDKLTRRHPHVFGPKDSQGEPLHGPDWEGIKAQERADKAASEQPTSVLDGVTLGLPALVRAHKLQKRCARVGFDWDAVAPVLDKVREEIAEVEQELAIAPVDPARVEEEIGDLLFSVVNLARHVGTDAESALRNANQKFERRFRQVETQLRNDEKNIQECQLDELESAWQQVKKQEKSNTL</sequence>